<dbReference type="AlphaFoldDB" id="A0A1X9YSF0"/>
<gene>
    <name evidence="2" type="ORF">CA264_10045</name>
</gene>
<dbReference type="EMBL" id="CP021235">
    <property type="protein sequence ID" value="ARS35754.1"/>
    <property type="molecule type" value="Genomic_DNA"/>
</dbReference>
<evidence type="ECO:0000313" key="2">
    <source>
        <dbReference type="EMBL" id="ARS35754.1"/>
    </source>
</evidence>
<reference evidence="3" key="1">
    <citation type="submission" date="2017-05" db="EMBL/GenBank/DDBJ databases">
        <authorList>
            <person name="Ray J."/>
            <person name="Price M."/>
            <person name="Deutschbauer A."/>
        </authorList>
    </citation>
    <scope>NUCLEOTIDE SEQUENCE [LARGE SCALE GENOMIC DNA]</scope>
    <source>
        <strain evidence="3">DSM 19842</strain>
    </source>
</reference>
<sequence length="100" mass="11215">MPPAPLDSAAPGRLLSAGDRQLQPLPNIGINMRHSNLRKSRYPLSDDLQDDFGKKGHRLHGDCGAELNDKHTYFKGNKRRQVTLQTAAFGHLTDRIRMVL</sequence>
<evidence type="ECO:0000313" key="3">
    <source>
        <dbReference type="Proteomes" id="UP000266292"/>
    </source>
</evidence>
<feature type="region of interest" description="Disordered" evidence="1">
    <location>
        <begin position="1"/>
        <end position="27"/>
    </location>
</feature>
<evidence type="ECO:0000256" key="1">
    <source>
        <dbReference type="SAM" id="MobiDB-lite"/>
    </source>
</evidence>
<accession>A0A1X9YSF0</accession>
<dbReference type="Proteomes" id="UP000266292">
    <property type="component" value="Chromosome"/>
</dbReference>
<dbReference type="KEGG" id="pact:CA264_10045"/>
<keyword evidence="3" id="KW-1185">Reference proteome</keyword>
<organism evidence="2 3">
    <name type="scientific">Pontibacter actiniarum</name>
    <dbReference type="NCBI Taxonomy" id="323450"/>
    <lineage>
        <taxon>Bacteria</taxon>
        <taxon>Pseudomonadati</taxon>
        <taxon>Bacteroidota</taxon>
        <taxon>Cytophagia</taxon>
        <taxon>Cytophagales</taxon>
        <taxon>Hymenobacteraceae</taxon>
        <taxon>Pontibacter</taxon>
    </lineage>
</organism>
<proteinExistence type="predicted"/>
<protein>
    <submittedName>
        <fullName evidence="2">Uncharacterized protein</fullName>
    </submittedName>
</protein>
<name>A0A1X9YSF0_9BACT</name>
<dbReference type="OrthoDB" id="32195at2"/>